<dbReference type="Gene3D" id="1.10.630.10">
    <property type="entry name" value="Cytochrome P450"/>
    <property type="match status" value="1"/>
</dbReference>
<dbReference type="SUPFAM" id="SSF48264">
    <property type="entry name" value="Cytochrome P450"/>
    <property type="match status" value="1"/>
</dbReference>
<dbReference type="GO" id="GO:0004497">
    <property type="term" value="F:monooxygenase activity"/>
    <property type="evidence" value="ECO:0007669"/>
    <property type="project" value="InterPro"/>
</dbReference>
<sequence length="387" mass="44047">MSKKGNPVVTLESPFRSGDNFTRSKRSTLVTCVPIDYLRMRFPRMVYNAADGRMRKHLSAAFSTKALLEQEDIVQGCIDKFMHRLGSEGDQETGLNMIKEFEMLAFDILGEMAFGESFGNMEAGKPHPWIELITEHIFYITVLDNLRRFTWLEKLGRIVLSKLIGSVRQKHSQYSRDKVFRRLKNKTTRRDFMRHLIDRANDQSISREEMTTHASALIIAGGETLATYLAGVLVHLLQNSLLFAKLQQEVRSRYSNVDKIKAIPAQQLPYPLAVIQEGLGIWAPGSQGFPRLSPGAFVGGDYIPAGTECYTSAWAITHDECYFHASFEFKPERWLDADCTDVKEASQPFSRGPWGCLDKNFAYMEMCLIIAEMKFLSDCELLNNNLE</sequence>
<dbReference type="GO" id="GO:0016705">
    <property type="term" value="F:oxidoreductase activity, acting on paired donors, with incorporation or reduction of molecular oxygen"/>
    <property type="evidence" value="ECO:0007669"/>
    <property type="project" value="InterPro"/>
</dbReference>
<organism evidence="7 8">
    <name type="scientific">Aureobasidium pullulans</name>
    <name type="common">Black yeast</name>
    <name type="synonym">Pullularia pullulans</name>
    <dbReference type="NCBI Taxonomy" id="5580"/>
    <lineage>
        <taxon>Eukaryota</taxon>
        <taxon>Fungi</taxon>
        <taxon>Dikarya</taxon>
        <taxon>Ascomycota</taxon>
        <taxon>Pezizomycotina</taxon>
        <taxon>Dothideomycetes</taxon>
        <taxon>Dothideomycetidae</taxon>
        <taxon>Dothideales</taxon>
        <taxon>Saccotheciaceae</taxon>
        <taxon>Aureobasidium</taxon>
    </lineage>
</organism>
<evidence type="ECO:0000313" key="8">
    <source>
        <dbReference type="Proteomes" id="UP000306584"/>
    </source>
</evidence>
<gene>
    <name evidence="7" type="ORF">D6D01_02446</name>
</gene>
<dbReference type="GO" id="GO:0020037">
    <property type="term" value="F:heme binding"/>
    <property type="evidence" value="ECO:0007669"/>
    <property type="project" value="InterPro"/>
</dbReference>
<dbReference type="Proteomes" id="UP000306584">
    <property type="component" value="Unassembled WGS sequence"/>
</dbReference>
<evidence type="ECO:0000256" key="3">
    <source>
        <dbReference type="ARBA" id="ARBA00022617"/>
    </source>
</evidence>
<evidence type="ECO:0000256" key="1">
    <source>
        <dbReference type="ARBA" id="ARBA00001971"/>
    </source>
</evidence>
<dbReference type="InterPro" id="IPR036396">
    <property type="entry name" value="Cyt_P450_sf"/>
</dbReference>
<evidence type="ECO:0000256" key="2">
    <source>
        <dbReference type="ARBA" id="ARBA00010617"/>
    </source>
</evidence>
<dbReference type="EMBL" id="QZBD01000055">
    <property type="protein sequence ID" value="THY32783.1"/>
    <property type="molecule type" value="Genomic_DNA"/>
</dbReference>
<dbReference type="InterPro" id="IPR002401">
    <property type="entry name" value="Cyt_P450_E_grp-I"/>
</dbReference>
<comment type="similarity">
    <text evidence="2">Belongs to the cytochrome P450 family.</text>
</comment>
<name>A0A4V4JXG1_AURPU</name>
<accession>A0A4V4JXG1</accession>
<dbReference type="GO" id="GO:0005506">
    <property type="term" value="F:iron ion binding"/>
    <property type="evidence" value="ECO:0007669"/>
    <property type="project" value="InterPro"/>
</dbReference>
<keyword evidence="4 6" id="KW-0479">Metal-binding</keyword>
<dbReference type="CDD" id="cd11058">
    <property type="entry name" value="CYP60B-like"/>
    <property type="match status" value="1"/>
</dbReference>
<protein>
    <recommendedName>
        <fullName evidence="9">Cytochrome P450</fullName>
    </recommendedName>
</protein>
<evidence type="ECO:0000256" key="5">
    <source>
        <dbReference type="ARBA" id="ARBA00023004"/>
    </source>
</evidence>
<evidence type="ECO:0000256" key="4">
    <source>
        <dbReference type="ARBA" id="ARBA00022723"/>
    </source>
</evidence>
<proteinExistence type="inferred from homology"/>
<keyword evidence="3 6" id="KW-0349">Heme</keyword>
<dbReference type="InterPro" id="IPR001128">
    <property type="entry name" value="Cyt_P450"/>
</dbReference>
<reference evidence="7 8" key="1">
    <citation type="submission" date="2018-10" db="EMBL/GenBank/DDBJ databases">
        <title>Fifty Aureobasidium pullulans genomes reveal a recombining polyextremotolerant generalist.</title>
        <authorList>
            <person name="Gostincar C."/>
            <person name="Turk M."/>
            <person name="Zajc J."/>
            <person name="Gunde-Cimerman N."/>
        </authorList>
    </citation>
    <scope>NUCLEOTIDE SEQUENCE [LARGE SCALE GENOMIC DNA]</scope>
    <source>
        <strain evidence="7 8">EXF-6604</strain>
    </source>
</reference>
<comment type="caution">
    <text evidence="7">The sequence shown here is derived from an EMBL/GenBank/DDBJ whole genome shotgun (WGS) entry which is preliminary data.</text>
</comment>
<dbReference type="Pfam" id="PF00067">
    <property type="entry name" value="p450"/>
    <property type="match status" value="1"/>
</dbReference>
<evidence type="ECO:0000256" key="6">
    <source>
        <dbReference type="PIRSR" id="PIRSR602401-1"/>
    </source>
</evidence>
<dbReference type="PANTHER" id="PTHR24305">
    <property type="entry name" value="CYTOCHROME P450"/>
    <property type="match status" value="1"/>
</dbReference>
<dbReference type="AlphaFoldDB" id="A0A4V4JXG1"/>
<feature type="binding site" description="axial binding residue" evidence="6">
    <location>
        <position position="356"/>
    </location>
    <ligand>
        <name>heme</name>
        <dbReference type="ChEBI" id="CHEBI:30413"/>
    </ligand>
    <ligandPart>
        <name>Fe</name>
        <dbReference type="ChEBI" id="CHEBI:18248"/>
    </ligandPart>
</feature>
<evidence type="ECO:0000313" key="7">
    <source>
        <dbReference type="EMBL" id="THY32783.1"/>
    </source>
</evidence>
<dbReference type="PANTHER" id="PTHR24305:SF210">
    <property type="entry name" value="CYTOCHROME P450 MONOOXYGENASE ASQL-RELATED"/>
    <property type="match status" value="1"/>
</dbReference>
<keyword evidence="5 6" id="KW-0408">Iron</keyword>
<dbReference type="InterPro" id="IPR050121">
    <property type="entry name" value="Cytochrome_P450_monoxygenase"/>
</dbReference>
<evidence type="ECO:0008006" key="9">
    <source>
        <dbReference type="Google" id="ProtNLM"/>
    </source>
</evidence>
<dbReference type="PRINTS" id="PR00463">
    <property type="entry name" value="EP450I"/>
</dbReference>
<comment type="cofactor">
    <cofactor evidence="1 6">
        <name>heme</name>
        <dbReference type="ChEBI" id="CHEBI:30413"/>
    </cofactor>
</comment>